<protein>
    <submittedName>
        <fullName evidence="2">Uncharacterized protein</fullName>
    </submittedName>
</protein>
<feature type="region of interest" description="Disordered" evidence="1">
    <location>
        <begin position="1"/>
        <end position="30"/>
    </location>
</feature>
<organism evidence="2 3">
    <name type="scientific">Plakobranchus ocellatus</name>
    <dbReference type="NCBI Taxonomy" id="259542"/>
    <lineage>
        <taxon>Eukaryota</taxon>
        <taxon>Metazoa</taxon>
        <taxon>Spiralia</taxon>
        <taxon>Lophotrochozoa</taxon>
        <taxon>Mollusca</taxon>
        <taxon>Gastropoda</taxon>
        <taxon>Heterobranchia</taxon>
        <taxon>Euthyneura</taxon>
        <taxon>Panpulmonata</taxon>
        <taxon>Sacoglossa</taxon>
        <taxon>Placobranchoidea</taxon>
        <taxon>Plakobranchidae</taxon>
        <taxon>Plakobranchus</taxon>
    </lineage>
</organism>
<accession>A0AAV3YB72</accession>
<evidence type="ECO:0000313" key="2">
    <source>
        <dbReference type="EMBL" id="GFN79356.1"/>
    </source>
</evidence>
<sequence>MHDMEDSKDKAEKKIQTFINSSTSQKIKNEASKQARMMQLAEEMIQKFDEEYGRQFLLQGTPFLKKKSGFGDFVHSKTKSQQGYLRLQSAGDQARIRDRRVPVGIRADSLSTVPLVEKKISECWDLFRPPTECGCRARARK</sequence>
<feature type="compositionally biased region" description="Basic and acidic residues" evidence="1">
    <location>
        <begin position="1"/>
        <end position="15"/>
    </location>
</feature>
<dbReference type="EMBL" id="BLXT01000663">
    <property type="protein sequence ID" value="GFN79356.1"/>
    <property type="molecule type" value="Genomic_DNA"/>
</dbReference>
<dbReference type="AlphaFoldDB" id="A0AAV3YB72"/>
<evidence type="ECO:0000313" key="3">
    <source>
        <dbReference type="Proteomes" id="UP000735302"/>
    </source>
</evidence>
<proteinExistence type="predicted"/>
<feature type="compositionally biased region" description="Polar residues" evidence="1">
    <location>
        <begin position="17"/>
        <end position="26"/>
    </location>
</feature>
<comment type="caution">
    <text evidence="2">The sequence shown here is derived from an EMBL/GenBank/DDBJ whole genome shotgun (WGS) entry which is preliminary data.</text>
</comment>
<evidence type="ECO:0000256" key="1">
    <source>
        <dbReference type="SAM" id="MobiDB-lite"/>
    </source>
</evidence>
<reference evidence="2 3" key="1">
    <citation type="journal article" date="2021" name="Elife">
        <title>Chloroplast acquisition without the gene transfer in kleptoplastic sea slugs, Plakobranchus ocellatus.</title>
        <authorList>
            <person name="Maeda T."/>
            <person name="Takahashi S."/>
            <person name="Yoshida T."/>
            <person name="Shimamura S."/>
            <person name="Takaki Y."/>
            <person name="Nagai Y."/>
            <person name="Toyoda A."/>
            <person name="Suzuki Y."/>
            <person name="Arimoto A."/>
            <person name="Ishii H."/>
            <person name="Satoh N."/>
            <person name="Nishiyama T."/>
            <person name="Hasebe M."/>
            <person name="Maruyama T."/>
            <person name="Minagawa J."/>
            <person name="Obokata J."/>
            <person name="Shigenobu S."/>
        </authorList>
    </citation>
    <scope>NUCLEOTIDE SEQUENCE [LARGE SCALE GENOMIC DNA]</scope>
</reference>
<gene>
    <name evidence="2" type="ORF">PoB_000586200</name>
</gene>
<dbReference type="Proteomes" id="UP000735302">
    <property type="component" value="Unassembled WGS sequence"/>
</dbReference>
<name>A0AAV3YB72_9GAST</name>
<keyword evidence="3" id="KW-1185">Reference proteome</keyword>